<evidence type="ECO:0000256" key="7">
    <source>
        <dbReference type="ARBA" id="ARBA00048247"/>
    </source>
</evidence>
<dbReference type="InterPro" id="IPR050065">
    <property type="entry name" value="GlmU-like"/>
</dbReference>
<evidence type="ECO:0000256" key="4">
    <source>
        <dbReference type="ARBA" id="ARBA00022695"/>
    </source>
</evidence>
<evidence type="ECO:0000313" key="11">
    <source>
        <dbReference type="EMBL" id="NGM22373.1"/>
    </source>
</evidence>
<keyword evidence="6" id="KW-0012">Acyltransferase</keyword>
<comment type="similarity">
    <text evidence="1">In the C-terminal section; belongs to the transferase hexapeptide repeat family.</text>
</comment>
<keyword evidence="12" id="KW-1185">Reference proteome</keyword>
<feature type="domain" description="MobA-like NTP transferase" evidence="10">
    <location>
        <begin position="14"/>
        <end position="142"/>
    </location>
</feature>
<dbReference type="SUPFAM" id="SSF53448">
    <property type="entry name" value="Nucleotide-diphospho-sugar transferases"/>
    <property type="match status" value="1"/>
</dbReference>
<dbReference type="GO" id="GO:0019134">
    <property type="term" value="F:glucosamine-1-phosphate N-acetyltransferase activity"/>
    <property type="evidence" value="ECO:0007669"/>
    <property type="project" value="UniProtKB-EC"/>
</dbReference>
<dbReference type="PANTHER" id="PTHR43584:SF3">
    <property type="entry name" value="BIFUNCTIONAL PROTEIN GLMU"/>
    <property type="match status" value="1"/>
</dbReference>
<comment type="catalytic activity">
    <reaction evidence="8">
        <text>N-acetyl-alpha-D-glucosamine 1-phosphate + UTP + H(+) = UDP-N-acetyl-alpha-D-glucosamine + diphosphate</text>
        <dbReference type="Rhea" id="RHEA:13509"/>
        <dbReference type="ChEBI" id="CHEBI:15378"/>
        <dbReference type="ChEBI" id="CHEBI:33019"/>
        <dbReference type="ChEBI" id="CHEBI:46398"/>
        <dbReference type="ChEBI" id="CHEBI:57705"/>
        <dbReference type="ChEBI" id="CHEBI:57776"/>
        <dbReference type="EC" id="2.7.7.23"/>
    </reaction>
</comment>
<comment type="caution">
    <text evidence="11">The sequence shown here is derived from an EMBL/GenBank/DDBJ whole genome shotgun (WGS) entry which is preliminary data.</text>
</comment>
<accession>A0A6M1LQI6</accession>
<dbReference type="InterPro" id="IPR025877">
    <property type="entry name" value="MobA-like_NTP_Trfase"/>
</dbReference>
<dbReference type="PANTHER" id="PTHR43584">
    <property type="entry name" value="NUCLEOTIDYL TRANSFERASE"/>
    <property type="match status" value="1"/>
</dbReference>
<evidence type="ECO:0000256" key="6">
    <source>
        <dbReference type="ARBA" id="ARBA00023315"/>
    </source>
</evidence>
<comment type="similarity">
    <text evidence="2">In the N-terminal section; belongs to the N-acetylglucosamine-1-phosphate uridyltransferase family.</text>
</comment>
<gene>
    <name evidence="11" type="ORF">G3576_20310</name>
</gene>
<dbReference type="GO" id="GO:0003977">
    <property type="term" value="F:UDP-N-acetylglucosamine diphosphorylase activity"/>
    <property type="evidence" value="ECO:0007669"/>
    <property type="project" value="UniProtKB-EC"/>
</dbReference>
<dbReference type="Proteomes" id="UP000475385">
    <property type="component" value="Unassembled WGS sequence"/>
</dbReference>
<evidence type="ECO:0000313" key="12">
    <source>
        <dbReference type="Proteomes" id="UP000475385"/>
    </source>
</evidence>
<evidence type="ECO:0000256" key="3">
    <source>
        <dbReference type="ARBA" id="ARBA00022679"/>
    </source>
</evidence>
<evidence type="ECO:0000256" key="5">
    <source>
        <dbReference type="ARBA" id="ARBA00022842"/>
    </source>
</evidence>
<evidence type="ECO:0000259" key="10">
    <source>
        <dbReference type="Pfam" id="PF12804"/>
    </source>
</evidence>
<evidence type="ECO:0000256" key="2">
    <source>
        <dbReference type="ARBA" id="ARBA00007947"/>
    </source>
</evidence>
<protein>
    <submittedName>
        <fullName evidence="11">NTP transferase domain-containing protein</fullName>
    </submittedName>
</protein>
<name>A0A6M1LQI6_9PROT</name>
<evidence type="ECO:0000256" key="8">
    <source>
        <dbReference type="ARBA" id="ARBA00048493"/>
    </source>
</evidence>
<proteinExistence type="inferred from homology"/>
<evidence type="ECO:0000256" key="9">
    <source>
        <dbReference type="ARBA" id="ARBA00049628"/>
    </source>
</evidence>
<sequence>MPHSRVPRSSTAVAIILAARPSPNAARPLPAQPIGGRPMLHHVMDAAAGVFGRAILVIGPEMADLPPPPPPHRTVVQRDRRGAAHAALLAAPMLAGFRGDAAVIRGDLPSLSAACLQALRDARRDGADLALLAFRPASPAPLARVLACADTGQVDRVVPWAEATAAERAIGLCDAGVLCARSVDLVRWLRAIRPDEARGELRLTGIVAAAREEGRQVIAIEGPAAELTPLDTPEALIEAQALDRLSRHLSAA</sequence>
<dbReference type="AlphaFoldDB" id="A0A6M1LQI6"/>
<organism evidence="11 12">
    <name type="scientific">Falsiroseomonas algicola</name>
    <dbReference type="NCBI Taxonomy" id="2716930"/>
    <lineage>
        <taxon>Bacteria</taxon>
        <taxon>Pseudomonadati</taxon>
        <taxon>Pseudomonadota</taxon>
        <taxon>Alphaproteobacteria</taxon>
        <taxon>Acetobacterales</taxon>
        <taxon>Roseomonadaceae</taxon>
        <taxon>Falsiroseomonas</taxon>
    </lineage>
</organism>
<dbReference type="RefSeq" id="WP_164696281.1">
    <property type="nucleotide sequence ID" value="NZ_JAAIKB010000009.1"/>
</dbReference>
<keyword evidence="5" id="KW-0460">Magnesium</keyword>
<comment type="catalytic activity">
    <reaction evidence="7">
        <text>alpha-D-glucosamine 1-phosphate + acetyl-CoA = N-acetyl-alpha-D-glucosamine 1-phosphate + CoA + H(+)</text>
        <dbReference type="Rhea" id="RHEA:13725"/>
        <dbReference type="ChEBI" id="CHEBI:15378"/>
        <dbReference type="ChEBI" id="CHEBI:57287"/>
        <dbReference type="ChEBI" id="CHEBI:57288"/>
        <dbReference type="ChEBI" id="CHEBI:57776"/>
        <dbReference type="ChEBI" id="CHEBI:58516"/>
        <dbReference type="EC" id="2.3.1.157"/>
    </reaction>
</comment>
<dbReference type="Pfam" id="PF12804">
    <property type="entry name" value="NTP_transf_3"/>
    <property type="match status" value="1"/>
</dbReference>
<dbReference type="EMBL" id="JAAIKB010000009">
    <property type="protein sequence ID" value="NGM22373.1"/>
    <property type="molecule type" value="Genomic_DNA"/>
</dbReference>
<comment type="function">
    <text evidence="9">Catalyzes the last two sequential reactions in the de novo biosynthetic pathway for UDP-N-acetylglucosamine (UDP-GlcNAc). The C-terminal domain catalyzes the transfer of acetyl group from acetyl coenzyme A to glucosamine-1-phosphate (GlcN-1-P) to produce N-acetylglucosamine-1-phosphate (GlcNAc-1-P), which is converted into UDP-GlcNAc by the transfer of uridine 5-monophosphate (from uridine 5-triphosphate), a reaction catalyzed by the N-terminal domain.</text>
</comment>
<keyword evidence="3 11" id="KW-0808">Transferase</keyword>
<evidence type="ECO:0000256" key="1">
    <source>
        <dbReference type="ARBA" id="ARBA00007707"/>
    </source>
</evidence>
<dbReference type="Gene3D" id="3.90.550.10">
    <property type="entry name" value="Spore Coat Polysaccharide Biosynthesis Protein SpsA, Chain A"/>
    <property type="match status" value="1"/>
</dbReference>
<dbReference type="InterPro" id="IPR029044">
    <property type="entry name" value="Nucleotide-diphossugar_trans"/>
</dbReference>
<reference evidence="11 12" key="1">
    <citation type="submission" date="2020-03" db="EMBL/GenBank/DDBJ databases">
        <title>Roseomonas stagni sp. nov., isolated from pond water in Japan.</title>
        <authorList>
            <person name="Furuhata K."/>
            <person name="Miyamoto H."/>
            <person name="Goto K."/>
        </authorList>
    </citation>
    <scope>NUCLEOTIDE SEQUENCE [LARGE SCALE GENOMIC DNA]</scope>
    <source>
        <strain evidence="11 12">PeD5</strain>
    </source>
</reference>
<keyword evidence="4" id="KW-0548">Nucleotidyltransferase</keyword>